<evidence type="ECO:0000256" key="3">
    <source>
        <dbReference type="ARBA" id="ARBA00022833"/>
    </source>
</evidence>
<keyword evidence="8" id="KW-1185">Reference proteome</keyword>
<dbReference type="InterPro" id="IPR044249">
    <property type="entry name" value="XERICO-like"/>
</dbReference>
<comment type="caution">
    <text evidence="7">The sequence shown here is derived from an EMBL/GenBank/DDBJ whole genome shotgun (WGS) entry which is preliminary data.</text>
</comment>
<keyword evidence="2 4" id="KW-0863">Zinc-finger</keyword>
<dbReference type="GO" id="GO:0008270">
    <property type="term" value="F:zinc ion binding"/>
    <property type="evidence" value="ECO:0007669"/>
    <property type="project" value="UniProtKB-KW"/>
</dbReference>
<dbReference type="InterPro" id="IPR013083">
    <property type="entry name" value="Znf_RING/FYVE/PHD"/>
</dbReference>
<reference evidence="7" key="1">
    <citation type="submission" date="2022-04" db="EMBL/GenBank/DDBJ databases">
        <title>Carnegiea gigantea Genome sequencing and assembly v2.</title>
        <authorList>
            <person name="Copetti D."/>
            <person name="Sanderson M.J."/>
            <person name="Burquez A."/>
            <person name="Wojciechowski M.F."/>
        </authorList>
    </citation>
    <scope>NUCLEOTIDE SEQUENCE</scope>
    <source>
        <strain evidence="7">SGP5-SGP5p</strain>
        <tissue evidence="7">Aerial part</tissue>
    </source>
</reference>
<dbReference type="Gene3D" id="3.30.40.10">
    <property type="entry name" value="Zinc/RING finger domain, C3HC4 (zinc finger)"/>
    <property type="match status" value="1"/>
</dbReference>
<dbReference type="PANTHER" id="PTHR47258">
    <property type="match status" value="1"/>
</dbReference>
<sequence length="194" mass="22159">MGFPAGYTEILVPKLLINTLFILSLIRTLISALLRVMGLSDFLDPDADWATRPEPDSTATHYQYQPSCASVSATLIREMLPATRFGDVIAESGPSLVPVPESCAVCLYEFEEDDEIRRLRNCSHMFHRSCVDRWIDHDRKTCPLCRTSLIPDELQEAFNQSLWAASGIPEFYSELRLGFICFWVRFRSSRARFD</sequence>
<dbReference type="CDD" id="cd23121">
    <property type="entry name" value="RING-H2_RHA1-like"/>
    <property type="match status" value="1"/>
</dbReference>
<feature type="domain" description="RING-type" evidence="6">
    <location>
        <begin position="103"/>
        <end position="146"/>
    </location>
</feature>
<name>A0A9Q1Q7G7_9CARY</name>
<keyword evidence="5" id="KW-0472">Membrane</keyword>
<dbReference type="PROSITE" id="PS50089">
    <property type="entry name" value="ZF_RING_2"/>
    <property type="match status" value="1"/>
</dbReference>
<evidence type="ECO:0000313" key="8">
    <source>
        <dbReference type="Proteomes" id="UP001153076"/>
    </source>
</evidence>
<evidence type="ECO:0000256" key="1">
    <source>
        <dbReference type="ARBA" id="ARBA00022723"/>
    </source>
</evidence>
<evidence type="ECO:0000256" key="4">
    <source>
        <dbReference type="PROSITE-ProRule" id="PRU00175"/>
    </source>
</evidence>
<evidence type="ECO:0000256" key="2">
    <source>
        <dbReference type="ARBA" id="ARBA00022771"/>
    </source>
</evidence>
<evidence type="ECO:0000259" key="6">
    <source>
        <dbReference type="PROSITE" id="PS50089"/>
    </source>
</evidence>
<feature type="transmembrane region" description="Helical" evidence="5">
    <location>
        <begin position="15"/>
        <end position="34"/>
    </location>
</feature>
<evidence type="ECO:0000313" key="7">
    <source>
        <dbReference type="EMBL" id="KAJ8431056.1"/>
    </source>
</evidence>
<dbReference type="AlphaFoldDB" id="A0A9Q1Q7G7"/>
<dbReference type="SMART" id="SM00744">
    <property type="entry name" value="RINGv"/>
    <property type="match status" value="1"/>
</dbReference>
<dbReference type="EMBL" id="JAKOGI010000727">
    <property type="protein sequence ID" value="KAJ8431056.1"/>
    <property type="molecule type" value="Genomic_DNA"/>
</dbReference>
<evidence type="ECO:0000256" key="5">
    <source>
        <dbReference type="SAM" id="Phobius"/>
    </source>
</evidence>
<dbReference type="SMART" id="SM00184">
    <property type="entry name" value="RING"/>
    <property type="match status" value="1"/>
</dbReference>
<dbReference type="Proteomes" id="UP001153076">
    <property type="component" value="Unassembled WGS sequence"/>
</dbReference>
<dbReference type="OrthoDB" id="8062037at2759"/>
<dbReference type="PANTHER" id="PTHR47258:SF1">
    <property type="entry name" value="E3 UBIQUITIN-PROTEIN LIGASE XERICO-RELATED"/>
    <property type="match status" value="1"/>
</dbReference>
<dbReference type="InterPro" id="IPR001841">
    <property type="entry name" value="Znf_RING"/>
</dbReference>
<keyword evidence="5" id="KW-1133">Transmembrane helix</keyword>
<protein>
    <recommendedName>
        <fullName evidence="6">RING-type domain-containing protein</fullName>
    </recommendedName>
</protein>
<gene>
    <name evidence="7" type="ORF">Cgig2_027111</name>
</gene>
<keyword evidence="1" id="KW-0479">Metal-binding</keyword>
<keyword evidence="3" id="KW-0862">Zinc</keyword>
<organism evidence="7 8">
    <name type="scientific">Carnegiea gigantea</name>
    <dbReference type="NCBI Taxonomy" id="171969"/>
    <lineage>
        <taxon>Eukaryota</taxon>
        <taxon>Viridiplantae</taxon>
        <taxon>Streptophyta</taxon>
        <taxon>Embryophyta</taxon>
        <taxon>Tracheophyta</taxon>
        <taxon>Spermatophyta</taxon>
        <taxon>Magnoliopsida</taxon>
        <taxon>eudicotyledons</taxon>
        <taxon>Gunneridae</taxon>
        <taxon>Pentapetalae</taxon>
        <taxon>Caryophyllales</taxon>
        <taxon>Cactineae</taxon>
        <taxon>Cactaceae</taxon>
        <taxon>Cactoideae</taxon>
        <taxon>Echinocereeae</taxon>
        <taxon>Carnegiea</taxon>
    </lineage>
</organism>
<accession>A0A9Q1Q7G7</accession>
<dbReference type="SUPFAM" id="SSF57850">
    <property type="entry name" value="RING/U-box"/>
    <property type="match status" value="1"/>
</dbReference>
<dbReference type="InterPro" id="IPR011016">
    <property type="entry name" value="Znf_RING-CH"/>
</dbReference>
<dbReference type="Pfam" id="PF13639">
    <property type="entry name" value="zf-RING_2"/>
    <property type="match status" value="1"/>
</dbReference>
<proteinExistence type="predicted"/>
<keyword evidence="5" id="KW-0812">Transmembrane</keyword>